<evidence type="ECO:0000313" key="5">
    <source>
        <dbReference type="EMBL" id="CAK9206365.1"/>
    </source>
</evidence>
<dbReference type="InterPro" id="IPR018494">
    <property type="entry name" value="Oxysterol-bd_CS"/>
</dbReference>
<dbReference type="Gene3D" id="3.30.70.3490">
    <property type="match status" value="1"/>
</dbReference>
<protein>
    <recommendedName>
        <fullName evidence="7">Oxysterol-binding protein</fullName>
    </recommendedName>
</protein>
<dbReference type="PANTHER" id="PTHR10972:SF102">
    <property type="entry name" value="OXYSTEROL-BINDING PROTEIN"/>
    <property type="match status" value="1"/>
</dbReference>
<feature type="coiled-coil region" evidence="3">
    <location>
        <begin position="410"/>
        <end position="437"/>
    </location>
</feature>
<gene>
    <name evidence="5" type="ORF">CSSPTR1EN2_LOCUS8312</name>
</gene>
<feature type="compositionally biased region" description="Low complexity" evidence="4">
    <location>
        <begin position="71"/>
        <end position="83"/>
    </location>
</feature>
<sequence>MQDDTLFCIPAFIQNTMSPSASLRKNGNSRSNSYTKAGAAINPVDDDEELEYSTPEEYFSSEEEEEEEEYGTTPSSSSSSSSSAAKKDHPVAVLRKVPIVTSPCKLDRQAGSGKGDNRSKTGIHVSLFDLFKGFRPGSDLTKFQLPPQFNLPKSQLQAYGESVYCCDQDLLGMCAAAASPLDRFLAVIRWHISTTRPAPFGRAPYNPILGETHHVSVGDLNVLCEQVSHHPPVSALYATSESKKLQLLWWHQAVPRFCGNGVEVTILGQRHLNLLEHEEIYETSSPKLHICFFPISGNEWVGNTTVRCVKSGLEASISFKGKGFFALHGSSNKVSGKIWDISTKRILYELNGSWDQVVTLKNKESGKISTLYDAQATIVDIHSPIIENLEGTSSMESVNIWSALTEALVNGESAQKMRETKRRLEEAQRELQQKRLASGIVWSPKYFRSTKEGNWVWHDESMDVPHAPLVVR</sequence>
<organism evidence="5 6">
    <name type="scientific">Sphagnum troendelagicum</name>
    <dbReference type="NCBI Taxonomy" id="128251"/>
    <lineage>
        <taxon>Eukaryota</taxon>
        <taxon>Viridiplantae</taxon>
        <taxon>Streptophyta</taxon>
        <taxon>Embryophyta</taxon>
        <taxon>Bryophyta</taxon>
        <taxon>Sphagnophytina</taxon>
        <taxon>Sphagnopsida</taxon>
        <taxon>Sphagnales</taxon>
        <taxon>Sphagnaceae</taxon>
        <taxon>Sphagnum</taxon>
    </lineage>
</organism>
<dbReference type="InterPro" id="IPR000648">
    <property type="entry name" value="Oxysterol-bd"/>
</dbReference>
<keyword evidence="6" id="KW-1185">Reference proteome</keyword>
<evidence type="ECO:0008006" key="7">
    <source>
        <dbReference type="Google" id="ProtNLM"/>
    </source>
</evidence>
<evidence type="ECO:0000256" key="1">
    <source>
        <dbReference type="ARBA" id="ARBA00008842"/>
    </source>
</evidence>
<accession>A0ABP0TZI9</accession>
<dbReference type="EMBL" id="OZ019907">
    <property type="protein sequence ID" value="CAK9206365.1"/>
    <property type="molecule type" value="Genomic_DNA"/>
</dbReference>
<feature type="compositionally biased region" description="Polar residues" evidence="4">
    <location>
        <begin position="19"/>
        <end position="35"/>
    </location>
</feature>
<dbReference type="SUPFAM" id="SSF144000">
    <property type="entry name" value="Oxysterol-binding protein-like"/>
    <property type="match status" value="1"/>
</dbReference>
<feature type="compositionally biased region" description="Acidic residues" evidence="4">
    <location>
        <begin position="59"/>
        <end position="70"/>
    </location>
</feature>
<dbReference type="PROSITE" id="PS01013">
    <property type="entry name" value="OSBP"/>
    <property type="match status" value="1"/>
</dbReference>
<dbReference type="Proteomes" id="UP001497512">
    <property type="component" value="Chromosome 15"/>
</dbReference>
<dbReference type="Gene3D" id="2.40.160.120">
    <property type="match status" value="1"/>
</dbReference>
<reference evidence="5" key="1">
    <citation type="submission" date="2024-02" db="EMBL/GenBank/DDBJ databases">
        <authorList>
            <consortium name="ELIXIR-Norway"/>
            <consortium name="Elixir Norway"/>
        </authorList>
    </citation>
    <scope>NUCLEOTIDE SEQUENCE</scope>
</reference>
<feature type="region of interest" description="Disordered" evidence="4">
    <location>
        <begin position="19"/>
        <end position="89"/>
    </location>
</feature>
<evidence type="ECO:0000256" key="3">
    <source>
        <dbReference type="SAM" id="Coils"/>
    </source>
</evidence>
<dbReference type="InterPro" id="IPR037239">
    <property type="entry name" value="OSBP_sf"/>
</dbReference>
<name>A0ABP0TZI9_9BRYO</name>
<keyword evidence="3" id="KW-0175">Coiled coil</keyword>
<dbReference type="PANTHER" id="PTHR10972">
    <property type="entry name" value="OXYSTEROL-BINDING PROTEIN-RELATED"/>
    <property type="match status" value="1"/>
</dbReference>
<comment type="similarity">
    <text evidence="1 2">Belongs to the OSBP family.</text>
</comment>
<evidence type="ECO:0000256" key="4">
    <source>
        <dbReference type="SAM" id="MobiDB-lite"/>
    </source>
</evidence>
<dbReference type="Pfam" id="PF01237">
    <property type="entry name" value="Oxysterol_BP"/>
    <property type="match status" value="1"/>
</dbReference>
<evidence type="ECO:0000256" key="2">
    <source>
        <dbReference type="RuleBase" id="RU003844"/>
    </source>
</evidence>
<evidence type="ECO:0000313" key="6">
    <source>
        <dbReference type="Proteomes" id="UP001497512"/>
    </source>
</evidence>
<proteinExistence type="inferred from homology"/>